<evidence type="ECO:0000256" key="2">
    <source>
        <dbReference type="ARBA" id="ARBA00007581"/>
    </source>
</evidence>
<comment type="caution">
    <text evidence="7">The sequence shown here is derived from an EMBL/GenBank/DDBJ whole genome shotgun (WGS) entry which is preliminary data.</text>
</comment>
<dbReference type="Proteomes" id="UP000249522">
    <property type="component" value="Unassembled WGS sequence"/>
</dbReference>
<accession>A0A2W1LIB6</accession>
<keyword evidence="3" id="KW-0479">Metal-binding</keyword>
<dbReference type="InterPro" id="IPR014436">
    <property type="entry name" value="Extradiol_dOase_DODA"/>
</dbReference>
<evidence type="ECO:0000313" key="7">
    <source>
        <dbReference type="EMBL" id="PZD97760.1"/>
    </source>
</evidence>
<dbReference type="EMBL" id="QKRB01000006">
    <property type="protein sequence ID" value="PZD97760.1"/>
    <property type="molecule type" value="Genomic_DNA"/>
</dbReference>
<evidence type="ECO:0000256" key="3">
    <source>
        <dbReference type="ARBA" id="ARBA00022723"/>
    </source>
</evidence>
<dbReference type="Pfam" id="PF02900">
    <property type="entry name" value="LigB"/>
    <property type="match status" value="1"/>
</dbReference>
<dbReference type="GO" id="GO:0008198">
    <property type="term" value="F:ferrous iron binding"/>
    <property type="evidence" value="ECO:0007669"/>
    <property type="project" value="InterPro"/>
</dbReference>
<feature type="domain" description="Extradiol ring-cleavage dioxygenase class III enzyme subunit B" evidence="6">
    <location>
        <begin position="4"/>
        <end position="237"/>
    </location>
</feature>
<sequence>MIPALFLSHGSPLLAIEDSEYTDFLARLGKSMRPKAVVVFTAHWEEPVTTISRMDGVYDTIYDFGGFPPEMYTIKYPAKGSIAIADGLAARLGQHGIQTQMDVKRGLDHGSWTLLRRLYPEADVPVVQMSVHPFLPPAEQFRIGEALRGLGEEGILVLGSGATVHNLRQLRWDRKEPEEWAVEFDDWLIDKIGSGSNEELFRYRELAPHAERAVPREEHFVPLLLAFGSKAEQSKGSVIYRGYDYGSLSYLCLSF</sequence>
<dbReference type="GO" id="GO:0016702">
    <property type="term" value="F:oxidoreductase activity, acting on single donors with incorporation of molecular oxygen, incorporation of two atoms of oxygen"/>
    <property type="evidence" value="ECO:0007669"/>
    <property type="project" value="UniProtKB-ARBA"/>
</dbReference>
<dbReference type="RefSeq" id="WP_111144723.1">
    <property type="nucleotide sequence ID" value="NZ_QKRB01000006.1"/>
</dbReference>
<evidence type="ECO:0000256" key="1">
    <source>
        <dbReference type="ARBA" id="ARBA00001947"/>
    </source>
</evidence>
<dbReference type="OrthoDB" id="9790889at2"/>
<dbReference type="SUPFAM" id="SSF53213">
    <property type="entry name" value="LigB-like"/>
    <property type="match status" value="1"/>
</dbReference>
<organism evidence="7 8">
    <name type="scientific">Paenibacillus sambharensis</name>
    <dbReference type="NCBI Taxonomy" id="1803190"/>
    <lineage>
        <taxon>Bacteria</taxon>
        <taxon>Bacillati</taxon>
        <taxon>Bacillota</taxon>
        <taxon>Bacilli</taxon>
        <taxon>Bacillales</taxon>
        <taxon>Paenibacillaceae</taxon>
        <taxon>Paenibacillus</taxon>
    </lineage>
</organism>
<evidence type="ECO:0000313" key="8">
    <source>
        <dbReference type="Proteomes" id="UP000249522"/>
    </source>
</evidence>
<comment type="cofactor">
    <cofactor evidence="1">
        <name>Zn(2+)</name>
        <dbReference type="ChEBI" id="CHEBI:29105"/>
    </cofactor>
</comment>
<dbReference type="AlphaFoldDB" id="A0A2W1LIB6"/>
<name>A0A2W1LIB6_9BACL</name>
<dbReference type="CDD" id="cd07363">
    <property type="entry name" value="45_DOPA_Dioxygenase"/>
    <property type="match status" value="1"/>
</dbReference>
<keyword evidence="8" id="KW-1185">Reference proteome</keyword>
<dbReference type="PANTHER" id="PTHR30096">
    <property type="entry name" value="4,5-DOPA DIOXYGENASE EXTRADIOL-LIKE PROTEIN"/>
    <property type="match status" value="1"/>
</dbReference>
<keyword evidence="4" id="KW-0862">Zinc</keyword>
<proteinExistence type="inferred from homology"/>
<keyword evidence="5" id="KW-0560">Oxidoreductase</keyword>
<reference evidence="7 8" key="1">
    <citation type="submission" date="2018-06" db="EMBL/GenBank/DDBJ databases">
        <title>Paenibacillus imtechensis sp. nov.</title>
        <authorList>
            <person name="Pinnaka A.K."/>
            <person name="Singh H."/>
            <person name="Kaur M."/>
        </authorList>
    </citation>
    <scope>NUCLEOTIDE SEQUENCE [LARGE SCALE GENOMIC DNA]</scope>
    <source>
        <strain evidence="7 8">SMB1</strain>
    </source>
</reference>
<evidence type="ECO:0000259" key="6">
    <source>
        <dbReference type="Pfam" id="PF02900"/>
    </source>
</evidence>
<dbReference type="GO" id="GO:0008270">
    <property type="term" value="F:zinc ion binding"/>
    <property type="evidence" value="ECO:0007669"/>
    <property type="project" value="InterPro"/>
</dbReference>
<dbReference type="PANTHER" id="PTHR30096:SF0">
    <property type="entry name" value="4,5-DOPA DIOXYGENASE EXTRADIOL-LIKE PROTEIN"/>
    <property type="match status" value="1"/>
</dbReference>
<dbReference type="Gene3D" id="3.40.830.10">
    <property type="entry name" value="LigB-like"/>
    <property type="match status" value="1"/>
</dbReference>
<protein>
    <submittedName>
        <fullName evidence="7">Dioxygenase</fullName>
    </submittedName>
</protein>
<keyword evidence="7" id="KW-0223">Dioxygenase</keyword>
<evidence type="ECO:0000256" key="5">
    <source>
        <dbReference type="ARBA" id="ARBA00023002"/>
    </source>
</evidence>
<gene>
    <name evidence="7" type="ORF">DNH61_00395</name>
</gene>
<evidence type="ECO:0000256" key="4">
    <source>
        <dbReference type="ARBA" id="ARBA00022833"/>
    </source>
</evidence>
<dbReference type="PIRSF" id="PIRSF006157">
    <property type="entry name" value="Doxgns_DODA"/>
    <property type="match status" value="1"/>
</dbReference>
<dbReference type="InterPro" id="IPR004183">
    <property type="entry name" value="Xdiol_dOase_suB"/>
</dbReference>
<comment type="similarity">
    <text evidence="2">Belongs to the DODA-type extradiol aromatic ring-opening dioxygenase family.</text>
</comment>